<dbReference type="GO" id="GO:0005634">
    <property type="term" value="C:nucleus"/>
    <property type="evidence" value="ECO:0007669"/>
    <property type="project" value="TreeGrafter"/>
</dbReference>
<dbReference type="EMBL" id="HBUF01182492">
    <property type="protein sequence ID" value="CAG6655662.1"/>
    <property type="molecule type" value="Transcribed_RNA"/>
</dbReference>
<dbReference type="EMBL" id="HBUF01182493">
    <property type="protein sequence ID" value="CAG6655663.1"/>
    <property type="molecule type" value="Transcribed_RNA"/>
</dbReference>
<name>A0A8D9DLZ0_9HEMI</name>
<dbReference type="FunFam" id="1.20.1440.170:FF:000001">
    <property type="entry name" value="Translation machinery-associated 16 homolog"/>
    <property type="match status" value="1"/>
</dbReference>
<sequence>MGKKKSVSVNKISHPNSRKVKQLSKQCLKVASRDKSKMQTYMKQNLHGEKLLWFQQHIDADSKEMTPEYLDELFTTYLARFDDELDQIQLKHSVGQRSQAKRQHASREDVIVSTKKRELEEYLGCGIELVDVFIPKQLELLKSWTGELRYLPNFVLKRFNKSSLEKKFTSNVKGPSKNKDSNSKVEDNAKMEIS</sequence>
<comment type="similarity">
    <text evidence="1">Belongs to the TMA16 family.</text>
</comment>
<evidence type="ECO:0000256" key="1">
    <source>
        <dbReference type="ARBA" id="ARBA00034127"/>
    </source>
</evidence>
<dbReference type="EMBL" id="HBUF01620529">
    <property type="protein sequence ID" value="CAG6780868.1"/>
    <property type="molecule type" value="Transcribed_RNA"/>
</dbReference>
<dbReference type="EMBL" id="HBUF01368506">
    <property type="protein sequence ID" value="CAG6724886.1"/>
    <property type="molecule type" value="Transcribed_RNA"/>
</dbReference>
<dbReference type="EMBL" id="HBUF01368507">
    <property type="protein sequence ID" value="CAG6724887.1"/>
    <property type="molecule type" value="Transcribed_RNA"/>
</dbReference>
<feature type="compositionally biased region" description="Basic and acidic residues" evidence="2">
    <location>
        <begin position="177"/>
        <end position="194"/>
    </location>
</feature>
<dbReference type="InterPro" id="IPR038356">
    <property type="entry name" value="Tma16_sf"/>
</dbReference>
<dbReference type="AlphaFoldDB" id="A0A8D9DLZ0"/>
<dbReference type="EMBL" id="HBUF01620531">
    <property type="protein sequence ID" value="CAG6780871.1"/>
    <property type="molecule type" value="Transcribed_RNA"/>
</dbReference>
<reference evidence="3" key="1">
    <citation type="submission" date="2021-05" db="EMBL/GenBank/DDBJ databases">
        <authorList>
            <person name="Alioto T."/>
            <person name="Alioto T."/>
            <person name="Gomez Garrido J."/>
        </authorList>
    </citation>
    <scope>NUCLEOTIDE SEQUENCE</scope>
</reference>
<organism evidence="3">
    <name type="scientific">Cacopsylla melanoneura</name>
    <dbReference type="NCBI Taxonomy" id="428564"/>
    <lineage>
        <taxon>Eukaryota</taxon>
        <taxon>Metazoa</taxon>
        <taxon>Ecdysozoa</taxon>
        <taxon>Arthropoda</taxon>
        <taxon>Hexapoda</taxon>
        <taxon>Insecta</taxon>
        <taxon>Pterygota</taxon>
        <taxon>Neoptera</taxon>
        <taxon>Paraneoptera</taxon>
        <taxon>Hemiptera</taxon>
        <taxon>Sternorrhyncha</taxon>
        <taxon>Psylloidea</taxon>
        <taxon>Psyllidae</taxon>
        <taxon>Psyllinae</taxon>
        <taxon>Cacopsylla</taxon>
    </lineage>
</organism>
<evidence type="ECO:0000313" key="3">
    <source>
        <dbReference type="EMBL" id="CAG6724887.1"/>
    </source>
</evidence>
<feature type="region of interest" description="Disordered" evidence="2">
    <location>
        <begin position="168"/>
        <end position="194"/>
    </location>
</feature>
<protein>
    <submittedName>
        <fullName evidence="3">Translation machinery-associated protein 16</fullName>
    </submittedName>
</protein>
<accession>A0A8D9DLZ0</accession>
<dbReference type="PANTHER" id="PTHR13349">
    <property type="entry name" value="TRANSLATION MACHINERY-ASSOCIATED PROTEIN 16"/>
    <property type="match status" value="1"/>
</dbReference>
<dbReference type="Gene3D" id="1.20.1440.170">
    <property type="entry name" value="Translation machinery-associated protein 16-like"/>
    <property type="match status" value="1"/>
</dbReference>
<evidence type="ECO:0000256" key="2">
    <source>
        <dbReference type="SAM" id="MobiDB-lite"/>
    </source>
</evidence>
<proteinExistence type="inferred from homology"/>
<dbReference type="PANTHER" id="PTHR13349:SF2">
    <property type="entry name" value="TRANSLATION MACHINERY-ASSOCIATED PROTEIN 16"/>
    <property type="match status" value="1"/>
</dbReference>
<dbReference type="Pfam" id="PF11176">
    <property type="entry name" value="Tma16"/>
    <property type="match status" value="1"/>
</dbReference>
<dbReference type="InterPro" id="IPR021346">
    <property type="entry name" value="Tma16"/>
</dbReference>